<comment type="caution">
    <text evidence="7">The sequence shown here is derived from an EMBL/GenBank/DDBJ whole genome shotgun (WGS) entry which is preliminary data.</text>
</comment>
<feature type="domain" description="SpaA-like prealbumin fold" evidence="6">
    <location>
        <begin position="772"/>
        <end position="852"/>
    </location>
</feature>
<sequence>MRQRKLIHGLLAALLVMMQLLTLLQIRSVHAVAQPSVKQTLVDTSDLSLDVVGVQNGDVIDWTVNYERPITATDRALKLDVKAGDTTISPRDPTNWQQLQAVDPQWWQESEFSTQAKGSLHYQTPIDQPSLTITAQLDEQTTTQVEAVTPLAETDGEAAPQADPTPESTVTSDLLDPEIAGPHTVTMPQTQAEEEAAIDDEIAEQEASEAVGEAVTTAELPEAASVAEVQSAPVVRATESVTKPSGPAFEAANLVLTLTAGANTGQTPEQLIQINVLTADGTGASPYGTIKSKSTGSHEYNSRYNMENYTSHNYVAGSKSRAVFFETPAEAQASKIEVSYPHVGQVQDANGFLHDIGAFVTVSNFKHAAHEWTNRNNMAIDFASNFYSGVSIANTRSFKWEVTFFLAGTTTPIEFTKNSGGKLTFTSLNPGEFVNTNSGLEFSTADPDAIKLTKLNSKYLAPVNWDHEGGWGGSQSFQEFMAMENGAWPGQSEDFEVEGYTSWKWGNWNEGATIDTDIEWQDKLGAPTFGHGAAAFALAGTTFSFTRGSYAVAGSTWLANASGDAEFIVPQTLNLNKSISSKELEAGGSFNDIKDLDKEAIYTDNNLHEQNVNDFADPLTPMYYYINQETYNIPTEVVSRPSQIIITDTLPAGIETWTADAKANVVVYNEKPSTTKFLPATVVSSRDSEDRQVLTITLKTDATTAMSFTGGYFSIRIKVKTTYKLDQLTETVRMENQAFVKMLGAKGEVGYDDHTNMVWTELTPPKPALVNAEFIKVDQFGKALKDVTFDLFADEAAQGVAIQTQTSSTDGTVTFTDVAPGDYWLKETNTPAGYVPLTQSIKITIQNDGTIKWPDDWDTGDKVVNKLKPWTIELEKTDDQQKRLSGAEFTLTTADGLEVGKGTTNGDSALTFDNENLLPGDYVLAETKAPTGFNQLTGKFTFTLNLNGKVSNFTYTGDDLKEGQYTFSASDHVLKLSVENNSEEIPLPVTGGNGIQAMIAASVVIMLMALMLGWHWRKEVAR</sequence>
<dbReference type="SUPFAM" id="SSF49478">
    <property type="entry name" value="Cna protein B-type domain"/>
    <property type="match status" value="1"/>
</dbReference>
<evidence type="ECO:0000256" key="5">
    <source>
        <dbReference type="SAM" id="Phobius"/>
    </source>
</evidence>
<keyword evidence="2" id="KW-0964">Secreted</keyword>
<evidence type="ECO:0000259" key="6">
    <source>
        <dbReference type="Pfam" id="PF17802"/>
    </source>
</evidence>
<dbReference type="Gene3D" id="2.60.40.10">
    <property type="entry name" value="Immunoglobulins"/>
    <property type="match status" value="2"/>
</dbReference>
<dbReference type="OrthoDB" id="2253165at2"/>
<reference evidence="7 8" key="1">
    <citation type="journal article" date="2015" name="Genome Announc.">
        <title>Expanding the biotechnology potential of lactobacilli through comparative genomics of 213 strains and associated genera.</title>
        <authorList>
            <person name="Sun Z."/>
            <person name="Harris H.M."/>
            <person name="McCann A."/>
            <person name="Guo C."/>
            <person name="Argimon S."/>
            <person name="Zhang W."/>
            <person name="Yang X."/>
            <person name="Jeffery I.B."/>
            <person name="Cooney J.C."/>
            <person name="Kagawa T.F."/>
            <person name="Liu W."/>
            <person name="Song Y."/>
            <person name="Salvetti E."/>
            <person name="Wrobel A."/>
            <person name="Rasinkangas P."/>
            <person name="Parkhill J."/>
            <person name="Rea M.C."/>
            <person name="O'Sullivan O."/>
            <person name="Ritari J."/>
            <person name="Douillard F.P."/>
            <person name="Paul Ross R."/>
            <person name="Yang R."/>
            <person name="Briner A.E."/>
            <person name="Felis G.E."/>
            <person name="de Vos W.M."/>
            <person name="Barrangou R."/>
            <person name="Klaenhammer T.R."/>
            <person name="Caufield P.W."/>
            <person name="Cui Y."/>
            <person name="Zhang H."/>
            <person name="O'Toole P.W."/>
        </authorList>
    </citation>
    <scope>NUCLEOTIDE SEQUENCE [LARGE SCALE GENOMIC DNA]</scope>
    <source>
        <strain evidence="7 8">DSM 13343</strain>
    </source>
</reference>
<keyword evidence="5" id="KW-1133">Transmembrane helix</keyword>
<proteinExistence type="inferred from homology"/>
<evidence type="ECO:0000313" key="7">
    <source>
        <dbReference type="EMBL" id="KRL39191.1"/>
    </source>
</evidence>
<organism evidence="7 8">
    <name type="scientific">Lacticaseibacillus manihotivorans DSM 13343 = JCM 12514</name>
    <dbReference type="NCBI Taxonomy" id="1423769"/>
    <lineage>
        <taxon>Bacteria</taxon>
        <taxon>Bacillati</taxon>
        <taxon>Bacillota</taxon>
        <taxon>Bacilli</taxon>
        <taxon>Lactobacillales</taxon>
        <taxon>Lactobacillaceae</taxon>
        <taxon>Lacticaseibacillus</taxon>
    </lineage>
</organism>
<name>A0A0R1Q3H5_9LACO</name>
<evidence type="ECO:0000256" key="1">
    <source>
        <dbReference type="ARBA" id="ARBA00007257"/>
    </source>
</evidence>
<dbReference type="PATRIC" id="fig|1423769.4.peg.2869"/>
<dbReference type="Pfam" id="PF17802">
    <property type="entry name" value="SpaA"/>
    <property type="match status" value="2"/>
</dbReference>
<dbReference type="AlphaFoldDB" id="A0A0R1Q3H5"/>
<feature type="transmembrane region" description="Helical" evidence="5">
    <location>
        <begin position="995"/>
        <end position="1016"/>
    </location>
</feature>
<protein>
    <submittedName>
        <fullName evidence="7">Pilus specific adhesion protein</fullName>
    </submittedName>
</protein>
<keyword evidence="5" id="KW-0812">Transmembrane</keyword>
<dbReference type="Proteomes" id="UP000051790">
    <property type="component" value="Unassembled WGS sequence"/>
</dbReference>
<dbReference type="EMBL" id="AZEU01000304">
    <property type="protein sequence ID" value="KRL39191.1"/>
    <property type="molecule type" value="Genomic_DNA"/>
</dbReference>
<dbReference type="PANTHER" id="PTHR36108">
    <property type="entry name" value="COLOSSIN-B-RELATED"/>
    <property type="match status" value="1"/>
</dbReference>
<keyword evidence="8" id="KW-1185">Reference proteome</keyword>
<evidence type="ECO:0000256" key="3">
    <source>
        <dbReference type="ARBA" id="ARBA00022729"/>
    </source>
</evidence>
<keyword evidence="5" id="KW-0472">Membrane</keyword>
<dbReference type="RefSeq" id="WP_056965046.1">
    <property type="nucleotide sequence ID" value="NZ_AZEU01000304.1"/>
</dbReference>
<dbReference type="InterPro" id="IPR041033">
    <property type="entry name" value="SpaA_PFL_dom_1"/>
</dbReference>
<feature type="region of interest" description="Disordered" evidence="4">
    <location>
        <begin position="153"/>
        <end position="187"/>
    </location>
</feature>
<accession>A0A0R1Q3H5</accession>
<gene>
    <name evidence="7" type="ORF">FD01_GL002661</name>
</gene>
<feature type="domain" description="SpaA-like prealbumin fold" evidence="6">
    <location>
        <begin position="871"/>
        <end position="952"/>
    </location>
</feature>
<keyword evidence="3" id="KW-0732">Signal</keyword>
<comment type="similarity">
    <text evidence="1">Belongs to the serine-aspartate repeat-containing protein (SDr) family.</text>
</comment>
<evidence type="ECO:0000313" key="8">
    <source>
        <dbReference type="Proteomes" id="UP000051790"/>
    </source>
</evidence>
<evidence type="ECO:0000256" key="2">
    <source>
        <dbReference type="ARBA" id="ARBA00022525"/>
    </source>
</evidence>
<evidence type="ECO:0000256" key="4">
    <source>
        <dbReference type="SAM" id="MobiDB-lite"/>
    </source>
</evidence>
<dbReference type="PANTHER" id="PTHR36108:SF13">
    <property type="entry name" value="COLOSSIN-B-RELATED"/>
    <property type="match status" value="1"/>
</dbReference>
<dbReference type="InterPro" id="IPR013783">
    <property type="entry name" value="Ig-like_fold"/>
</dbReference>